<dbReference type="Proteomes" id="UP000264353">
    <property type="component" value="Chromosome A10"/>
</dbReference>
<keyword evidence="1" id="KW-0812">Transmembrane</keyword>
<keyword evidence="1" id="KW-0472">Membrane</keyword>
<evidence type="ECO:0000256" key="1">
    <source>
        <dbReference type="SAM" id="Phobius"/>
    </source>
</evidence>
<keyword evidence="1" id="KW-1133">Transmembrane helix</keyword>
<sequence length="79" mass="9296">MWLLRHLALFFYHIKDNFEYKSVSPSGMFTWLLPFLLGHGNKRVFRITCIFKKRKCGQFTGLLLIIFSLVLNPTANFAQ</sequence>
<evidence type="ECO:0000313" key="3">
    <source>
        <dbReference type="Proteomes" id="UP000264353"/>
    </source>
</evidence>
<proteinExistence type="predicted"/>
<evidence type="ECO:0000313" key="2">
    <source>
        <dbReference type="EMBL" id="RID41466.1"/>
    </source>
</evidence>
<organism evidence="2 3">
    <name type="scientific">Brassica campestris</name>
    <name type="common">Field mustard</name>
    <dbReference type="NCBI Taxonomy" id="3711"/>
    <lineage>
        <taxon>Eukaryota</taxon>
        <taxon>Viridiplantae</taxon>
        <taxon>Streptophyta</taxon>
        <taxon>Embryophyta</taxon>
        <taxon>Tracheophyta</taxon>
        <taxon>Spermatophyta</taxon>
        <taxon>Magnoliopsida</taxon>
        <taxon>eudicotyledons</taxon>
        <taxon>Gunneridae</taxon>
        <taxon>Pentapetalae</taxon>
        <taxon>rosids</taxon>
        <taxon>malvids</taxon>
        <taxon>Brassicales</taxon>
        <taxon>Brassicaceae</taxon>
        <taxon>Brassiceae</taxon>
        <taxon>Brassica</taxon>
    </lineage>
</organism>
<reference evidence="2 3" key="1">
    <citation type="submission" date="2018-06" db="EMBL/GenBank/DDBJ databases">
        <title>WGS assembly of Brassica rapa FPsc.</title>
        <authorList>
            <person name="Bowman J."/>
            <person name="Kohchi T."/>
            <person name="Yamato K."/>
            <person name="Jenkins J."/>
            <person name="Shu S."/>
            <person name="Ishizaki K."/>
            <person name="Yamaoka S."/>
            <person name="Nishihama R."/>
            <person name="Nakamura Y."/>
            <person name="Berger F."/>
            <person name="Adam C."/>
            <person name="Aki S."/>
            <person name="Althoff F."/>
            <person name="Araki T."/>
            <person name="Arteaga-Vazquez M."/>
            <person name="Balasubrmanian S."/>
            <person name="Bauer D."/>
            <person name="Boehm C."/>
            <person name="Briginshaw L."/>
            <person name="Caballero-Perez J."/>
            <person name="Catarino B."/>
            <person name="Chen F."/>
            <person name="Chiyoda S."/>
            <person name="Chovatia M."/>
            <person name="Davies K."/>
            <person name="Delmans M."/>
            <person name="Demura T."/>
            <person name="Dierschke T."/>
            <person name="Dolan L."/>
            <person name="Dorantes-Acosta A."/>
            <person name="Eklund D."/>
            <person name="Florent S."/>
            <person name="Flores-Sandoval E."/>
            <person name="Fujiyama A."/>
            <person name="Fukuzawa H."/>
            <person name="Galik B."/>
            <person name="Grimanelli D."/>
            <person name="Grimwood J."/>
            <person name="Grossniklaus U."/>
            <person name="Hamada T."/>
            <person name="Haseloff J."/>
            <person name="Hetherington A."/>
            <person name="Higo A."/>
            <person name="Hirakawa Y."/>
            <person name="Hundley H."/>
            <person name="Ikeda Y."/>
            <person name="Inoue K."/>
            <person name="Inoue S."/>
            <person name="Ishida S."/>
            <person name="Jia Q."/>
            <person name="Kakita M."/>
            <person name="Kanazawa T."/>
            <person name="Kawai Y."/>
            <person name="Kawashima T."/>
            <person name="Kennedy M."/>
            <person name="Kinose K."/>
            <person name="Kinoshita T."/>
            <person name="Kohara Y."/>
            <person name="Koide E."/>
            <person name="Komatsu K."/>
            <person name="Kopischke S."/>
            <person name="Kubo M."/>
            <person name="Kyozuka J."/>
            <person name="Lagercrantz U."/>
            <person name="Lin S."/>
            <person name="Lindquist E."/>
            <person name="Lipzen A."/>
            <person name="Lu C."/>
            <person name="Luna E."/>
            <person name="Martienssen R."/>
            <person name="Minamino N."/>
            <person name="Mizutani M."/>
            <person name="Mizutani M."/>
            <person name="Mochizuki N."/>
            <person name="Monte I."/>
            <person name="Mosher R."/>
            <person name="Nagasaki H."/>
            <person name="Nakagami H."/>
            <person name="Naramoto S."/>
            <person name="Nishitani K."/>
            <person name="Ohtani M."/>
            <person name="Okamoto T."/>
            <person name="Okumura M."/>
            <person name="Phillips J."/>
            <person name="Pollak B."/>
            <person name="Reinders A."/>
            <person name="Roevekamp M."/>
            <person name="Sano R."/>
            <person name="Sawa S."/>
            <person name="Schmid M."/>
            <person name="Shirakawa M."/>
            <person name="Solano R."/>
            <person name="Spunde A."/>
            <person name="Suetsugu N."/>
            <person name="Sugano S."/>
            <person name="Sugiyama A."/>
            <person name="Sun R."/>
            <person name="Suzuki Y."/>
            <person name="Takenaka M."/>
            <person name="Takezawa D."/>
            <person name="Tomogane H."/>
            <person name="Tsuzuki M."/>
            <person name="Ueda T."/>
            <person name="Umeda M."/>
            <person name="Ward J."/>
            <person name="Watanabe Y."/>
            <person name="Yazaki K."/>
            <person name="Yokoyama R."/>
            <person name="Yoshitake Y."/>
            <person name="Yotsui I."/>
            <person name="Zachgo S."/>
            <person name="Schmutz J."/>
        </authorList>
    </citation>
    <scope>NUCLEOTIDE SEQUENCE [LARGE SCALE GENOMIC DNA]</scope>
    <source>
        <strain evidence="3">cv. B-3</strain>
    </source>
</reference>
<dbReference type="AlphaFoldDB" id="A0A397XTE5"/>
<name>A0A397XTE5_BRACM</name>
<feature type="transmembrane region" description="Helical" evidence="1">
    <location>
        <begin position="20"/>
        <end position="38"/>
    </location>
</feature>
<protein>
    <submittedName>
        <fullName evidence="2">Uncharacterized protein</fullName>
    </submittedName>
</protein>
<dbReference type="EMBL" id="CM010637">
    <property type="protein sequence ID" value="RID41466.1"/>
    <property type="molecule type" value="Genomic_DNA"/>
</dbReference>
<feature type="transmembrane region" description="Helical" evidence="1">
    <location>
        <begin position="59"/>
        <end position="78"/>
    </location>
</feature>
<accession>A0A397XTE5</accession>
<gene>
    <name evidence="2" type="ORF">BRARA_J01425</name>
</gene>